<comment type="caution">
    <text evidence="2">The sequence shown here is derived from an EMBL/GenBank/DDBJ whole genome shotgun (WGS) entry which is preliminary data.</text>
</comment>
<accession>K0SHB3</accession>
<feature type="non-terminal residue" evidence="2">
    <location>
        <position position="1"/>
    </location>
</feature>
<evidence type="ECO:0000256" key="1">
    <source>
        <dbReference type="SAM" id="MobiDB-lite"/>
    </source>
</evidence>
<proteinExistence type="predicted"/>
<name>K0SHB3_THAOC</name>
<evidence type="ECO:0000313" key="2">
    <source>
        <dbReference type="EMBL" id="EJK57932.1"/>
    </source>
</evidence>
<evidence type="ECO:0000313" key="3">
    <source>
        <dbReference type="Proteomes" id="UP000266841"/>
    </source>
</evidence>
<organism evidence="2 3">
    <name type="scientific">Thalassiosira oceanica</name>
    <name type="common">Marine diatom</name>
    <dbReference type="NCBI Taxonomy" id="159749"/>
    <lineage>
        <taxon>Eukaryota</taxon>
        <taxon>Sar</taxon>
        <taxon>Stramenopiles</taxon>
        <taxon>Ochrophyta</taxon>
        <taxon>Bacillariophyta</taxon>
        <taxon>Coscinodiscophyceae</taxon>
        <taxon>Thalassiosirophycidae</taxon>
        <taxon>Thalassiosirales</taxon>
        <taxon>Thalassiosiraceae</taxon>
        <taxon>Thalassiosira</taxon>
    </lineage>
</organism>
<gene>
    <name evidence="2" type="ORF">THAOC_21983</name>
</gene>
<protein>
    <submittedName>
        <fullName evidence="2">Uncharacterized protein</fullName>
    </submittedName>
</protein>
<reference evidence="2 3" key="1">
    <citation type="journal article" date="2012" name="Genome Biol.">
        <title>Genome and low-iron response of an oceanic diatom adapted to chronic iron limitation.</title>
        <authorList>
            <person name="Lommer M."/>
            <person name="Specht M."/>
            <person name="Roy A.S."/>
            <person name="Kraemer L."/>
            <person name="Andreson R."/>
            <person name="Gutowska M.A."/>
            <person name="Wolf J."/>
            <person name="Bergner S.V."/>
            <person name="Schilhabel M.B."/>
            <person name="Klostermeier U.C."/>
            <person name="Beiko R.G."/>
            <person name="Rosenstiel P."/>
            <person name="Hippler M."/>
            <person name="Laroche J."/>
        </authorList>
    </citation>
    <scope>NUCLEOTIDE SEQUENCE [LARGE SCALE GENOMIC DNA]</scope>
    <source>
        <strain evidence="2 3">CCMP1005</strain>
    </source>
</reference>
<dbReference type="Proteomes" id="UP000266841">
    <property type="component" value="Unassembled WGS sequence"/>
</dbReference>
<sequence length="50" mass="5557">DYREDEDGPEEDAAVPADPEKGQRLELILEVTTAADEEIDGWPTKETKIA</sequence>
<dbReference type="AlphaFoldDB" id="K0SHB3"/>
<feature type="region of interest" description="Disordered" evidence="1">
    <location>
        <begin position="1"/>
        <end position="22"/>
    </location>
</feature>
<keyword evidence="3" id="KW-1185">Reference proteome</keyword>
<dbReference type="EMBL" id="AGNL01026647">
    <property type="protein sequence ID" value="EJK57932.1"/>
    <property type="molecule type" value="Genomic_DNA"/>
</dbReference>
<feature type="compositionally biased region" description="Acidic residues" evidence="1">
    <location>
        <begin position="1"/>
        <end position="13"/>
    </location>
</feature>